<feature type="region of interest" description="Disordered" evidence="1">
    <location>
        <begin position="326"/>
        <end position="346"/>
    </location>
</feature>
<evidence type="ECO:0000313" key="2">
    <source>
        <dbReference type="EMBL" id="TPX16686.1"/>
    </source>
</evidence>
<feature type="region of interest" description="Disordered" evidence="1">
    <location>
        <begin position="371"/>
        <end position="418"/>
    </location>
</feature>
<feature type="compositionally biased region" description="Polar residues" evidence="1">
    <location>
        <begin position="333"/>
        <end position="342"/>
    </location>
</feature>
<feature type="region of interest" description="Disordered" evidence="1">
    <location>
        <begin position="446"/>
        <end position="490"/>
    </location>
</feature>
<dbReference type="InParanoid" id="A0A507BBT2"/>
<evidence type="ECO:0000313" key="3">
    <source>
        <dbReference type="Proteomes" id="UP000319257"/>
    </source>
</evidence>
<accession>A0A507BBT2</accession>
<dbReference type="RefSeq" id="XP_030998397.1">
    <property type="nucleotide sequence ID" value="XM_031137948.1"/>
</dbReference>
<feature type="compositionally biased region" description="Polar residues" evidence="1">
    <location>
        <begin position="1"/>
        <end position="10"/>
    </location>
</feature>
<dbReference type="GeneID" id="41971074"/>
<dbReference type="AlphaFoldDB" id="A0A507BBT2"/>
<feature type="compositionally biased region" description="Basic residues" evidence="1">
    <location>
        <begin position="471"/>
        <end position="486"/>
    </location>
</feature>
<protein>
    <submittedName>
        <fullName evidence="2">Uncharacterized protein</fullName>
    </submittedName>
</protein>
<organism evidence="2 3">
    <name type="scientific">Thyridium curvatum</name>
    <dbReference type="NCBI Taxonomy" id="1093900"/>
    <lineage>
        <taxon>Eukaryota</taxon>
        <taxon>Fungi</taxon>
        <taxon>Dikarya</taxon>
        <taxon>Ascomycota</taxon>
        <taxon>Pezizomycotina</taxon>
        <taxon>Sordariomycetes</taxon>
        <taxon>Sordariomycetidae</taxon>
        <taxon>Thyridiales</taxon>
        <taxon>Thyridiaceae</taxon>
        <taxon>Thyridium</taxon>
    </lineage>
</organism>
<evidence type="ECO:0000256" key="1">
    <source>
        <dbReference type="SAM" id="MobiDB-lite"/>
    </source>
</evidence>
<keyword evidence="3" id="KW-1185">Reference proteome</keyword>
<feature type="compositionally biased region" description="Low complexity" evidence="1">
    <location>
        <begin position="142"/>
        <end position="167"/>
    </location>
</feature>
<proteinExistence type="predicted"/>
<feature type="compositionally biased region" description="Pro residues" evidence="1">
    <location>
        <begin position="391"/>
        <end position="400"/>
    </location>
</feature>
<dbReference type="EMBL" id="SKBQ01000016">
    <property type="protein sequence ID" value="TPX16686.1"/>
    <property type="molecule type" value="Genomic_DNA"/>
</dbReference>
<dbReference type="STRING" id="1093900.A0A507BBT2"/>
<dbReference type="OrthoDB" id="419770at2759"/>
<feature type="compositionally biased region" description="Basic and acidic residues" evidence="1">
    <location>
        <begin position="409"/>
        <end position="418"/>
    </location>
</feature>
<comment type="caution">
    <text evidence="2">The sequence shown here is derived from an EMBL/GenBank/DDBJ whole genome shotgun (WGS) entry which is preliminary data.</text>
</comment>
<feature type="region of interest" description="Disordered" evidence="1">
    <location>
        <begin position="1"/>
        <end position="52"/>
    </location>
</feature>
<dbReference type="Proteomes" id="UP000319257">
    <property type="component" value="Unassembled WGS sequence"/>
</dbReference>
<feature type="compositionally biased region" description="Polar residues" evidence="1">
    <location>
        <begin position="459"/>
        <end position="470"/>
    </location>
</feature>
<feature type="compositionally biased region" description="Low complexity" evidence="1">
    <location>
        <begin position="30"/>
        <end position="41"/>
    </location>
</feature>
<sequence>MASPHSSSPTLPRLVFSQPARRDGPKTPEPFASAPDASLSSPPRPRFKLKRRNVPHLSAPTQHFLASVAAADVPIPSIEEPEIASLDSDMIDTYPGMSNFPDDEDMALLAIRGRTFSPPKTPAPGIVPSLSPSRYPNWTIDSSFTSSAESSPEPSRPSTSRSTQTSASLFSGLSQFSDDSHCVSPETDNSDKFVCVSSDDGFDALPGPSKRSSRKAPWTKAMSAHLWSTYILYLQDPKVTPFRIGKSCVPPHGVCLRVAREARRSWKGARAFGNVAAPVAPGTKSGSSTPTAESSGTYMEWPHTCAATRAHLRDLCKLKASTPGVRSFHHMSRSPTPFTQAATRHWNRRTTPAGLASAFGTQDMALSLTASTSEAMQPQGPLAQLTGSGPQFPPSSPPPMVFTFPGPGHESEASAAERRRLGSPFTARSYGPSSSAPLAAVLGLTTNTRQPHTVGPRRTLQSPVRLSRSGTQKRRSKQGHEARKRPSLASDIFVDPSIAITTAPTEASLGPAFSSTSTARNDELFIPRSPMGSLTTSSTAPQLSTKSLAPPEVPPPRLGSPFRGHGHSSSFSFPNRFSQPITLDIEALGRPFSTVRQPVAAAETSSPPPRTDLASRLAYIDQRLKEFRSRDITRRRSESPL</sequence>
<name>A0A507BBT2_9PEZI</name>
<feature type="region of interest" description="Disordered" evidence="1">
    <location>
        <begin position="141"/>
        <end position="167"/>
    </location>
</feature>
<gene>
    <name evidence="2" type="ORF">E0L32_003627</name>
</gene>
<reference evidence="2 3" key="1">
    <citation type="submission" date="2019-06" db="EMBL/GenBank/DDBJ databases">
        <title>Draft genome sequence of the filamentous fungus Phialemoniopsis curvata isolated from diesel fuel.</title>
        <authorList>
            <person name="Varaljay V.A."/>
            <person name="Lyon W.J."/>
            <person name="Crouch A.L."/>
            <person name="Drake C.E."/>
            <person name="Hollomon J.M."/>
            <person name="Nadeau L.J."/>
            <person name="Nunn H.S."/>
            <person name="Stevenson B.S."/>
            <person name="Bojanowski C.L."/>
            <person name="Crookes-Goodson W.J."/>
        </authorList>
    </citation>
    <scope>NUCLEOTIDE SEQUENCE [LARGE SCALE GENOMIC DNA]</scope>
    <source>
        <strain evidence="2 3">D216</strain>
    </source>
</reference>
<feature type="compositionally biased region" description="Polar residues" evidence="1">
    <location>
        <begin position="532"/>
        <end position="547"/>
    </location>
</feature>
<feature type="region of interest" description="Disordered" evidence="1">
    <location>
        <begin position="526"/>
        <end position="552"/>
    </location>
</feature>